<dbReference type="AlphaFoldDB" id="A0A4R5ANA5"/>
<sequence length="371" mass="40227">MTHAPRHATTYSLVVDDEETAREGAQALAARGHALVRVAPAPGSAWRIDSLDEGPYPDDDEDWWTSAEERAVSELTEDLGGTVRRSMALPETARRFFPDGEPICDLTIGQVRDARLTALSSEPARAPRPIIVHDLGNPEPSGGPTGERITLQGLEDIDWASLTGAYGPADEIPDILRGLAANDEGWDEAMEVYFSSVVHQDTCYSCTPETIRFLVQVARAPQLTPEYRVELLAHLTYIATIDPVPVTEKADADESATCQAVIDQVPALLALWPDASATVRAWLIVLAAQRPETGLLPEFRDLRSRVEGASPALDLALALVSGDDEGVLEMTMAAASWDEEVPPLLEAPLPLRSRHLTLLTHLALTELTPAN</sequence>
<keyword evidence="2" id="KW-1185">Reference proteome</keyword>
<dbReference type="RefSeq" id="WP_132201060.1">
    <property type="nucleotide sequence ID" value="NZ_SMKY01000186.1"/>
</dbReference>
<accession>A0A4R5ANA5</accession>
<proteinExistence type="predicted"/>
<dbReference type="Proteomes" id="UP000295578">
    <property type="component" value="Unassembled WGS sequence"/>
</dbReference>
<dbReference type="EMBL" id="SMKY01000186">
    <property type="protein sequence ID" value="TDD73515.1"/>
    <property type="molecule type" value="Genomic_DNA"/>
</dbReference>
<reference evidence="1 2" key="1">
    <citation type="submission" date="2019-03" db="EMBL/GenBank/DDBJ databases">
        <title>Draft genome sequences of novel Actinobacteria.</title>
        <authorList>
            <person name="Sahin N."/>
            <person name="Ay H."/>
            <person name="Saygin H."/>
        </authorList>
    </citation>
    <scope>NUCLEOTIDE SEQUENCE [LARGE SCALE GENOMIC DNA]</scope>
    <source>
        <strain evidence="1 2">DSM 45941</strain>
    </source>
</reference>
<name>A0A4R5ANA5_9ACTN</name>
<evidence type="ECO:0000313" key="1">
    <source>
        <dbReference type="EMBL" id="TDD73515.1"/>
    </source>
</evidence>
<protein>
    <submittedName>
        <fullName evidence="1">Uncharacterized protein</fullName>
    </submittedName>
</protein>
<dbReference type="OrthoDB" id="292843at2"/>
<evidence type="ECO:0000313" key="2">
    <source>
        <dbReference type="Proteomes" id="UP000295578"/>
    </source>
</evidence>
<comment type="caution">
    <text evidence="1">The sequence shown here is derived from an EMBL/GenBank/DDBJ whole genome shotgun (WGS) entry which is preliminary data.</text>
</comment>
<gene>
    <name evidence="1" type="ORF">E1293_31130</name>
</gene>
<organism evidence="1 2">
    <name type="scientific">Actinomadura darangshiensis</name>
    <dbReference type="NCBI Taxonomy" id="705336"/>
    <lineage>
        <taxon>Bacteria</taxon>
        <taxon>Bacillati</taxon>
        <taxon>Actinomycetota</taxon>
        <taxon>Actinomycetes</taxon>
        <taxon>Streptosporangiales</taxon>
        <taxon>Thermomonosporaceae</taxon>
        <taxon>Actinomadura</taxon>
    </lineage>
</organism>